<dbReference type="Pfam" id="PF07690">
    <property type="entry name" value="MFS_1"/>
    <property type="match status" value="1"/>
</dbReference>
<evidence type="ECO:0000313" key="6">
    <source>
        <dbReference type="Proteomes" id="UP001285441"/>
    </source>
</evidence>
<dbReference type="InterPro" id="IPR050327">
    <property type="entry name" value="Proton-linked_MCT"/>
</dbReference>
<evidence type="ECO:0000313" key="5">
    <source>
        <dbReference type="EMBL" id="KAK3375360.1"/>
    </source>
</evidence>
<comment type="caution">
    <text evidence="5">The sequence shown here is derived from an EMBL/GenBank/DDBJ whole genome shotgun (WGS) entry which is preliminary data.</text>
</comment>
<dbReference type="PANTHER" id="PTHR11360">
    <property type="entry name" value="MONOCARBOXYLATE TRANSPORTER"/>
    <property type="match status" value="1"/>
</dbReference>
<keyword evidence="6" id="KW-1185">Reference proteome</keyword>
<dbReference type="SUPFAM" id="SSF103473">
    <property type="entry name" value="MFS general substrate transporter"/>
    <property type="match status" value="1"/>
</dbReference>
<reference evidence="5" key="2">
    <citation type="submission" date="2023-06" db="EMBL/GenBank/DDBJ databases">
        <authorList>
            <consortium name="Lawrence Berkeley National Laboratory"/>
            <person name="Haridas S."/>
            <person name="Hensen N."/>
            <person name="Bonometti L."/>
            <person name="Westerberg I."/>
            <person name="Brannstrom I.O."/>
            <person name="Guillou S."/>
            <person name="Cros-Aarteil S."/>
            <person name="Calhoun S."/>
            <person name="Kuo A."/>
            <person name="Mondo S."/>
            <person name="Pangilinan J."/>
            <person name="Riley R."/>
            <person name="LaButti K."/>
            <person name="Andreopoulos B."/>
            <person name="Lipzen A."/>
            <person name="Chen C."/>
            <person name="Yanf M."/>
            <person name="Daum C."/>
            <person name="Ng V."/>
            <person name="Clum A."/>
            <person name="Steindorff A."/>
            <person name="Ohm R."/>
            <person name="Martin F."/>
            <person name="Silar P."/>
            <person name="Natvig D."/>
            <person name="Lalanne C."/>
            <person name="Gautier V."/>
            <person name="Ament-velasquez S.L."/>
            <person name="Kruys A."/>
            <person name="Hutchinson M.I."/>
            <person name="Powell A.J."/>
            <person name="Barry K."/>
            <person name="Miller A.N."/>
            <person name="Grigoriev I.V."/>
            <person name="Debuchy R."/>
            <person name="Gladieux P."/>
            <person name="Thoren M.H."/>
            <person name="Johannesson H."/>
        </authorList>
    </citation>
    <scope>NUCLEOTIDE SEQUENCE</scope>
    <source>
        <strain evidence="5">CBS 232.78</strain>
    </source>
</reference>
<gene>
    <name evidence="5" type="ORF">B0H63DRAFT_496551</name>
</gene>
<feature type="region of interest" description="Disordered" evidence="3">
    <location>
        <begin position="1"/>
        <end position="23"/>
    </location>
</feature>
<keyword evidence="4" id="KW-0472">Membrane</keyword>
<dbReference type="EMBL" id="JAULSW010000007">
    <property type="protein sequence ID" value="KAK3375360.1"/>
    <property type="molecule type" value="Genomic_DNA"/>
</dbReference>
<keyword evidence="4" id="KW-0812">Transmembrane</keyword>
<feature type="transmembrane region" description="Helical" evidence="4">
    <location>
        <begin position="317"/>
        <end position="342"/>
    </location>
</feature>
<name>A0AAE0N9M5_9PEZI</name>
<keyword evidence="4" id="KW-1133">Transmembrane helix</keyword>
<evidence type="ECO:0000256" key="4">
    <source>
        <dbReference type="SAM" id="Phobius"/>
    </source>
</evidence>
<dbReference type="InterPro" id="IPR036259">
    <property type="entry name" value="MFS_trans_sf"/>
</dbReference>
<dbReference type="AlphaFoldDB" id="A0AAE0N9M5"/>
<dbReference type="Proteomes" id="UP001285441">
    <property type="component" value="Unassembled WGS sequence"/>
</dbReference>
<evidence type="ECO:0000256" key="3">
    <source>
        <dbReference type="SAM" id="MobiDB-lite"/>
    </source>
</evidence>
<accession>A0AAE0N9M5</accession>
<feature type="transmembrane region" description="Helical" evidence="4">
    <location>
        <begin position="223"/>
        <end position="242"/>
    </location>
</feature>
<dbReference type="Gene3D" id="1.20.1250.20">
    <property type="entry name" value="MFS general substrate transporter like domains"/>
    <property type="match status" value="2"/>
</dbReference>
<dbReference type="PANTHER" id="PTHR11360:SF287">
    <property type="entry name" value="MFS MONOCARBOXYLATE TRANSPORTER"/>
    <property type="match status" value="1"/>
</dbReference>
<sequence length="497" mass="53637">MRALGHHHEPSRRGSQDLVTPTSSPLSVLPASWGHSIQISGSRLAHLHKGSPLPPVDGGRDAWLFLAASFVVEALVWGFPFSFGVFQDYYSTHKPFAGSANIAVIGTCAMGIMYMALPLTLGLLTRNPRQGRWFAIIGVIIMSLALALSSFSTNVTHLILTQGIIFALGGCITYTPCIVYMEDWFVKRKGLAYGIMFSGGGLIGALLPIVLEFLLSSYGLQTTLRIFAGIVFVSIASVAYFIKPRLPRVPSPNLVDPNPETILAATAAITKQKSSLSFVFSRKFNIYQAASFIEAVGFFLPGIYLPSYARDVLGATSFLSALTVLLVNVASVFGCIAMGWIVDRYHVTTCLLVPTLGTVIGVFFLWAFSANSLAMLYEFCIAYGFFAGAFSAGWPGIMREIAGPPPPKHKVKYEDKDNSSSNGRADPIMVFGFLAMGRGVGNIISGPLSDVLVRGMPSWRGEAWQGYGTGFGPLMIFTGVTAFFGVGPFVCRKLGWL</sequence>
<feature type="compositionally biased region" description="Basic and acidic residues" evidence="3">
    <location>
        <begin position="1"/>
        <end position="15"/>
    </location>
</feature>
<feature type="transmembrane region" description="Helical" evidence="4">
    <location>
        <begin position="284"/>
        <end position="305"/>
    </location>
</feature>
<dbReference type="InterPro" id="IPR011701">
    <property type="entry name" value="MFS"/>
</dbReference>
<comment type="subcellular location">
    <subcellularLocation>
        <location evidence="1">Membrane</location>
        <topology evidence="1">Multi-pass membrane protein</topology>
    </subcellularLocation>
</comment>
<feature type="transmembrane region" description="Helical" evidence="4">
    <location>
        <begin position="100"/>
        <end position="121"/>
    </location>
</feature>
<feature type="transmembrane region" description="Helical" evidence="4">
    <location>
        <begin position="133"/>
        <end position="152"/>
    </location>
</feature>
<reference evidence="5" key="1">
    <citation type="journal article" date="2023" name="Mol. Phylogenet. Evol.">
        <title>Genome-scale phylogeny and comparative genomics of the fungal order Sordariales.</title>
        <authorList>
            <person name="Hensen N."/>
            <person name="Bonometti L."/>
            <person name="Westerberg I."/>
            <person name="Brannstrom I.O."/>
            <person name="Guillou S."/>
            <person name="Cros-Aarteil S."/>
            <person name="Calhoun S."/>
            <person name="Haridas S."/>
            <person name="Kuo A."/>
            <person name="Mondo S."/>
            <person name="Pangilinan J."/>
            <person name="Riley R."/>
            <person name="LaButti K."/>
            <person name="Andreopoulos B."/>
            <person name="Lipzen A."/>
            <person name="Chen C."/>
            <person name="Yan M."/>
            <person name="Daum C."/>
            <person name="Ng V."/>
            <person name="Clum A."/>
            <person name="Steindorff A."/>
            <person name="Ohm R.A."/>
            <person name="Martin F."/>
            <person name="Silar P."/>
            <person name="Natvig D.O."/>
            <person name="Lalanne C."/>
            <person name="Gautier V."/>
            <person name="Ament-Velasquez S.L."/>
            <person name="Kruys A."/>
            <person name="Hutchinson M.I."/>
            <person name="Powell A.J."/>
            <person name="Barry K."/>
            <person name="Miller A.N."/>
            <person name="Grigoriev I.V."/>
            <person name="Debuchy R."/>
            <person name="Gladieux P."/>
            <person name="Hiltunen Thoren M."/>
            <person name="Johannesson H."/>
        </authorList>
    </citation>
    <scope>NUCLEOTIDE SEQUENCE</scope>
    <source>
        <strain evidence="5">CBS 232.78</strain>
    </source>
</reference>
<organism evidence="5 6">
    <name type="scientific">Podospora didyma</name>
    <dbReference type="NCBI Taxonomy" id="330526"/>
    <lineage>
        <taxon>Eukaryota</taxon>
        <taxon>Fungi</taxon>
        <taxon>Dikarya</taxon>
        <taxon>Ascomycota</taxon>
        <taxon>Pezizomycotina</taxon>
        <taxon>Sordariomycetes</taxon>
        <taxon>Sordariomycetidae</taxon>
        <taxon>Sordariales</taxon>
        <taxon>Podosporaceae</taxon>
        <taxon>Podospora</taxon>
    </lineage>
</organism>
<feature type="transmembrane region" description="Helical" evidence="4">
    <location>
        <begin position="468"/>
        <end position="491"/>
    </location>
</feature>
<evidence type="ECO:0000256" key="2">
    <source>
        <dbReference type="ARBA" id="ARBA00006727"/>
    </source>
</evidence>
<feature type="transmembrane region" description="Helical" evidence="4">
    <location>
        <begin position="374"/>
        <end position="394"/>
    </location>
</feature>
<feature type="transmembrane region" description="Helical" evidence="4">
    <location>
        <begin position="62"/>
        <end position="80"/>
    </location>
</feature>
<protein>
    <submittedName>
        <fullName evidence="5">Major facilitator superfamily domain-containing protein</fullName>
    </submittedName>
</protein>
<dbReference type="GO" id="GO:0022857">
    <property type="term" value="F:transmembrane transporter activity"/>
    <property type="evidence" value="ECO:0007669"/>
    <property type="project" value="InterPro"/>
</dbReference>
<feature type="transmembrane region" description="Helical" evidence="4">
    <location>
        <begin position="158"/>
        <end position="179"/>
    </location>
</feature>
<feature type="transmembrane region" description="Helical" evidence="4">
    <location>
        <begin position="349"/>
        <end position="368"/>
    </location>
</feature>
<feature type="transmembrane region" description="Helical" evidence="4">
    <location>
        <begin position="191"/>
        <end position="211"/>
    </location>
</feature>
<comment type="similarity">
    <text evidence="2">Belongs to the major facilitator superfamily. Monocarboxylate porter (TC 2.A.1.13) family.</text>
</comment>
<evidence type="ECO:0000256" key="1">
    <source>
        <dbReference type="ARBA" id="ARBA00004141"/>
    </source>
</evidence>
<proteinExistence type="inferred from homology"/>
<dbReference type="GO" id="GO:0016020">
    <property type="term" value="C:membrane"/>
    <property type="evidence" value="ECO:0007669"/>
    <property type="project" value="UniProtKB-SubCell"/>
</dbReference>
<feature type="transmembrane region" description="Helical" evidence="4">
    <location>
        <begin position="428"/>
        <end position="448"/>
    </location>
</feature>